<feature type="region of interest" description="Disordered" evidence="4">
    <location>
        <begin position="313"/>
        <end position="334"/>
    </location>
</feature>
<feature type="repeat" description="ANK" evidence="3">
    <location>
        <begin position="238"/>
        <end position="270"/>
    </location>
</feature>
<comment type="caution">
    <text evidence="5">The sequence shown here is derived from an EMBL/GenBank/DDBJ whole genome shotgun (WGS) entry which is preliminary data.</text>
</comment>
<keyword evidence="1" id="KW-0677">Repeat</keyword>
<name>A0A267DVK6_9PLAT</name>
<dbReference type="PANTHER" id="PTHR24198">
    <property type="entry name" value="ANKYRIN REPEAT AND PROTEIN KINASE DOMAIN-CONTAINING PROTEIN"/>
    <property type="match status" value="1"/>
</dbReference>
<dbReference type="SMART" id="SM00248">
    <property type="entry name" value="ANK"/>
    <property type="match status" value="4"/>
</dbReference>
<dbReference type="InterPro" id="IPR036770">
    <property type="entry name" value="Ankyrin_rpt-contain_sf"/>
</dbReference>
<dbReference type="SUPFAM" id="SSF48403">
    <property type="entry name" value="Ankyrin repeat"/>
    <property type="match status" value="1"/>
</dbReference>
<evidence type="ECO:0000256" key="3">
    <source>
        <dbReference type="PROSITE-ProRule" id="PRU00023"/>
    </source>
</evidence>
<organism evidence="5 6">
    <name type="scientific">Macrostomum lignano</name>
    <dbReference type="NCBI Taxonomy" id="282301"/>
    <lineage>
        <taxon>Eukaryota</taxon>
        <taxon>Metazoa</taxon>
        <taxon>Spiralia</taxon>
        <taxon>Lophotrochozoa</taxon>
        <taxon>Platyhelminthes</taxon>
        <taxon>Rhabditophora</taxon>
        <taxon>Macrostomorpha</taxon>
        <taxon>Macrostomida</taxon>
        <taxon>Macrostomidae</taxon>
        <taxon>Macrostomum</taxon>
    </lineage>
</organism>
<evidence type="ECO:0000256" key="4">
    <source>
        <dbReference type="SAM" id="MobiDB-lite"/>
    </source>
</evidence>
<gene>
    <name evidence="5" type="ORF">BOX15_Mlig006948g3</name>
</gene>
<dbReference type="Proteomes" id="UP000215902">
    <property type="component" value="Unassembled WGS sequence"/>
</dbReference>
<evidence type="ECO:0000313" key="5">
    <source>
        <dbReference type="EMBL" id="PAA53351.1"/>
    </source>
</evidence>
<dbReference type="PROSITE" id="PS50297">
    <property type="entry name" value="ANK_REP_REGION"/>
    <property type="match status" value="2"/>
</dbReference>
<dbReference type="PROSITE" id="PS50088">
    <property type="entry name" value="ANK_REPEAT"/>
    <property type="match status" value="2"/>
</dbReference>
<reference evidence="5 6" key="1">
    <citation type="submission" date="2017-06" db="EMBL/GenBank/DDBJ databases">
        <title>A platform for efficient transgenesis in Macrostomum lignano, a flatworm model organism for stem cell research.</title>
        <authorList>
            <person name="Berezikov E."/>
        </authorList>
    </citation>
    <scope>NUCLEOTIDE SEQUENCE [LARGE SCALE GENOMIC DNA]</scope>
    <source>
        <strain evidence="5">DV1</strain>
        <tissue evidence="5">Whole organism</tissue>
    </source>
</reference>
<protein>
    <submittedName>
        <fullName evidence="5">Uncharacterized protein</fullName>
    </submittedName>
</protein>
<sequence length="412" mass="44382">MADEDRLPEISEQPALTPEAAAFQNLSPAAQRQILNDYPGQLARAAHGYSLGADCETVLRIMLEGAAPMLRVRSVQGDSPIASALLRDQPARATWLAELATEKNPKALTDRARYGETLAMLSTGSQAAGLLEKLLDRDPTQLHRLYDVDGRNLLHHCSLEDSAAALEAALRCAARQVRQGELQAAQLAQAVHMNDRRGDTPLHLMAGRNRVDMLRLLLRFCAETGIDINLNTQRHVGDRRTPLMVAAAAGATDFAQLLLDEGADLDEIDADGCSAVQLASGQPRVAALFAGLSDPGGPELEATACGSVQSAPSLVDSGVQSAPSHEQQQRREHPGQLLEELEARLSSSEKSDAFLEAVSRLSNGQFPSEVLLATEKPVTTAFSLWSHSGPVPLRLVLRALREVGEPTDWIRT</sequence>
<feature type="repeat" description="ANK" evidence="3">
    <location>
        <begin position="197"/>
        <end position="233"/>
    </location>
</feature>
<dbReference type="InterPro" id="IPR002110">
    <property type="entry name" value="Ankyrin_rpt"/>
</dbReference>
<dbReference type="PANTHER" id="PTHR24198:SF165">
    <property type="entry name" value="ANKYRIN REPEAT-CONTAINING PROTEIN-RELATED"/>
    <property type="match status" value="1"/>
</dbReference>
<dbReference type="STRING" id="282301.A0A267DVK6"/>
<evidence type="ECO:0000313" key="6">
    <source>
        <dbReference type="Proteomes" id="UP000215902"/>
    </source>
</evidence>
<proteinExistence type="predicted"/>
<dbReference type="AlphaFoldDB" id="A0A267DVK6"/>
<keyword evidence="2 3" id="KW-0040">ANK repeat</keyword>
<evidence type="ECO:0000256" key="2">
    <source>
        <dbReference type="ARBA" id="ARBA00023043"/>
    </source>
</evidence>
<feature type="compositionally biased region" description="Polar residues" evidence="4">
    <location>
        <begin position="313"/>
        <end position="326"/>
    </location>
</feature>
<dbReference type="OrthoDB" id="539213at2759"/>
<keyword evidence="6" id="KW-1185">Reference proteome</keyword>
<dbReference type="EMBL" id="NIVC01003101">
    <property type="protein sequence ID" value="PAA53351.1"/>
    <property type="molecule type" value="Genomic_DNA"/>
</dbReference>
<dbReference type="Gene3D" id="1.25.40.20">
    <property type="entry name" value="Ankyrin repeat-containing domain"/>
    <property type="match status" value="1"/>
</dbReference>
<dbReference type="Pfam" id="PF12796">
    <property type="entry name" value="Ank_2"/>
    <property type="match status" value="1"/>
</dbReference>
<evidence type="ECO:0000256" key="1">
    <source>
        <dbReference type="ARBA" id="ARBA00022737"/>
    </source>
</evidence>
<accession>A0A267DVK6</accession>